<comment type="caution">
    <text evidence="2">The sequence shown here is derived from an EMBL/GenBank/DDBJ whole genome shotgun (WGS) entry which is preliminary data.</text>
</comment>
<evidence type="ECO:0000313" key="2">
    <source>
        <dbReference type="EMBL" id="KAK0747398.1"/>
    </source>
</evidence>
<keyword evidence="1" id="KW-1133">Transmembrane helix</keyword>
<reference evidence="2" key="1">
    <citation type="submission" date="2023-06" db="EMBL/GenBank/DDBJ databases">
        <title>Genome-scale phylogeny and comparative genomics of the fungal order Sordariales.</title>
        <authorList>
            <consortium name="Lawrence Berkeley National Laboratory"/>
            <person name="Hensen N."/>
            <person name="Bonometti L."/>
            <person name="Westerberg I."/>
            <person name="Brannstrom I.O."/>
            <person name="Guillou S."/>
            <person name="Cros-Aarteil S."/>
            <person name="Calhoun S."/>
            <person name="Haridas S."/>
            <person name="Kuo A."/>
            <person name="Mondo S."/>
            <person name="Pangilinan J."/>
            <person name="Riley R."/>
            <person name="Labutti K."/>
            <person name="Andreopoulos B."/>
            <person name="Lipzen A."/>
            <person name="Chen C."/>
            <person name="Yanf M."/>
            <person name="Daum C."/>
            <person name="Ng V."/>
            <person name="Clum A."/>
            <person name="Steindorff A."/>
            <person name="Ohm R."/>
            <person name="Martin F."/>
            <person name="Silar P."/>
            <person name="Natvig D."/>
            <person name="Lalanne C."/>
            <person name="Gautier V."/>
            <person name="Ament-Velasquez S.L."/>
            <person name="Kruys A."/>
            <person name="Hutchinson M.I."/>
            <person name="Powell A.J."/>
            <person name="Barry K."/>
            <person name="Miller A.N."/>
            <person name="Grigoriev I.V."/>
            <person name="Debuchy R."/>
            <person name="Gladieux P."/>
            <person name="Thoren M.H."/>
            <person name="Johannesson H."/>
        </authorList>
    </citation>
    <scope>NUCLEOTIDE SEQUENCE</scope>
    <source>
        <strain evidence="2">CBS 540.89</strain>
    </source>
</reference>
<protein>
    <submittedName>
        <fullName evidence="2">Uncharacterized protein</fullName>
    </submittedName>
</protein>
<dbReference type="AlphaFoldDB" id="A0AA40EXJ8"/>
<keyword evidence="3" id="KW-1185">Reference proteome</keyword>
<sequence length="363" mass="41806">MVYPPEDAYKCHASMAEPVILALIAWTIHNVTQGWLARWAMYLVILFTWALLLAAITHRKSYQSTRSKPTAENLSYEVPDATYDAVQRYLEGGCPQTRCLHNIWLDYKPDPTADTPLSDDDEQKPPTIWDGKVDFSCTSSEAELLPRDSITQLGITGWHIRTIMSKQNKNQKRRLESLVKLNELTSGFPKFQDWPRDPSLSYQQNWDKWYNARQEHRRFHPLSEEEIAEEKRKREQQAEKMDKWWHDKNGGPRPQTSLAKTKPQASVKICVMAEEGTVERVIGDANGSDQLDDTWKGIEDGYKKPVVDEGLLWPHWRPRNGSAESTDETFADEGENFEGLWAGFANGQDGLKQPWVADDYETY</sequence>
<dbReference type="Proteomes" id="UP001172159">
    <property type="component" value="Unassembled WGS sequence"/>
</dbReference>
<accession>A0AA40EXJ8</accession>
<gene>
    <name evidence="2" type="ORF">B0T21DRAFT_354269</name>
</gene>
<proteinExistence type="predicted"/>
<feature type="transmembrane region" description="Helical" evidence="1">
    <location>
        <begin position="39"/>
        <end position="58"/>
    </location>
</feature>
<keyword evidence="1" id="KW-0472">Membrane</keyword>
<name>A0AA40EXJ8_9PEZI</name>
<evidence type="ECO:0000256" key="1">
    <source>
        <dbReference type="SAM" id="Phobius"/>
    </source>
</evidence>
<organism evidence="2 3">
    <name type="scientific">Apiosordaria backusii</name>
    <dbReference type="NCBI Taxonomy" id="314023"/>
    <lineage>
        <taxon>Eukaryota</taxon>
        <taxon>Fungi</taxon>
        <taxon>Dikarya</taxon>
        <taxon>Ascomycota</taxon>
        <taxon>Pezizomycotina</taxon>
        <taxon>Sordariomycetes</taxon>
        <taxon>Sordariomycetidae</taxon>
        <taxon>Sordariales</taxon>
        <taxon>Lasiosphaeriaceae</taxon>
        <taxon>Apiosordaria</taxon>
    </lineage>
</organism>
<evidence type="ECO:0000313" key="3">
    <source>
        <dbReference type="Proteomes" id="UP001172159"/>
    </source>
</evidence>
<dbReference type="EMBL" id="JAUKTV010000001">
    <property type="protein sequence ID" value="KAK0747398.1"/>
    <property type="molecule type" value="Genomic_DNA"/>
</dbReference>
<keyword evidence="1" id="KW-0812">Transmembrane</keyword>